<dbReference type="AlphaFoldDB" id="K2KMM8"/>
<dbReference type="SUPFAM" id="SSF102400">
    <property type="entry name" value="DNA polymerase III chi subunit"/>
    <property type="match status" value="1"/>
</dbReference>
<organism evidence="2 3">
    <name type="scientific">Idiomarina xiamenensis 10-D-4</name>
    <dbReference type="NCBI Taxonomy" id="740709"/>
    <lineage>
        <taxon>Bacteria</taxon>
        <taxon>Pseudomonadati</taxon>
        <taxon>Pseudomonadota</taxon>
        <taxon>Gammaproteobacteria</taxon>
        <taxon>Alteromonadales</taxon>
        <taxon>Idiomarinaceae</taxon>
        <taxon>Idiomarina</taxon>
    </lineage>
</organism>
<reference evidence="2 3" key="1">
    <citation type="journal article" date="2012" name="J. Bacteriol.">
        <title>Genome Sequence of Idiomarina xiamenensis Type Strain 10-D-4.</title>
        <authorList>
            <person name="Lai Q."/>
            <person name="Wang L."/>
            <person name="Wang W."/>
            <person name="Shao Z."/>
        </authorList>
    </citation>
    <scope>NUCLEOTIDE SEQUENCE [LARGE SCALE GENOMIC DNA]</scope>
    <source>
        <strain evidence="2 3">10-D-4</strain>
    </source>
</reference>
<dbReference type="PATRIC" id="fig|740709.3.peg.1534"/>
<dbReference type="GO" id="GO:0003887">
    <property type="term" value="F:DNA-directed DNA polymerase activity"/>
    <property type="evidence" value="ECO:0007669"/>
    <property type="project" value="InterPro"/>
</dbReference>
<evidence type="ECO:0000313" key="3">
    <source>
        <dbReference type="Proteomes" id="UP000014115"/>
    </source>
</evidence>
<dbReference type="RefSeq" id="WP_008488723.1">
    <property type="nucleotide sequence ID" value="NZ_AMRG01000008.1"/>
</dbReference>
<dbReference type="GO" id="GO:0032298">
    <property type="term" value="P:positive regulation of DNA-templated DNA replication initiation"/>
    <property type="evidence" value="ECO:0007669"/>
    <property type="project" value="TreeGrafter"/>
</dbReference>
<dbReference type="InterPro" id="IPR036768">
    <property type="entry name" value="PolIII_chi_sf"/>
</dbReference>
<proteinExistence type="predicted"/>
<dbReference type="Pfam" id="PF04364">
    <property type="entry name" value="DNA_pol3_chi"/>
    <property type="match status" value="1"/>
</dbReference>
<dbReference type="Gene3D" id="3.40.50.10110">
    <property type="entry name" value="DNA polymerase III subunit chi"/>
    <property type="match status" value="1"/>
</dbReference>
<dbReference type="InterPro" id="IPR007459">
    <property type="entry name" value="DNA_pol3_chi"/>
</dbReference>
<comment type="caution">
    <text evidence="2">The sequence shown here is derived from an EMBL/GenBank/DDBJ whole genome shotgun (WGS) entry which is preliminary data.</text>
</comment>
<keyword evidence="3" id="KW-1185">Reference proteome</keyword>
<dbReference type="OrthoDB" id="5297568at2"/>
<dbReference type="GO" id="GO:0003677">
    <property type="term" value="F:DNA binding"/>
    <property type="evidence" value="ECO:0007669"/>
    <property type="project" value="InterPro"/>
</dbReference>
<dbReference type="PANTHER" id="PTHR38767">
    <property type="entry name" value="DNA POLYMERASE III SUBUNIT CHI"/>
    <property type="match status" value="1"/>
</dbReference>
<evidence type="ECO:0000313" key="2">
    <source>
        <dbReference type="EMBL" id="EKE83684.1"/>
    </source>
</evidence>
<dbReference type="STRING" id="740709.A10D4_07545"/>
<dbReference type="Proteomes" id="UP000014115">
    <property type="component" value="Unassembled WGS sequence"/>
</dbReference>
<dbReference type="GO" id="GO:0006260">
    <property type="term" value="P:DNA replication"/>
    <property type="evidence" value="ECO:0007669"/>
    <property type="project" value="InterPro"/>
</dbReference>
<dbReference type="EMBL" id="AMRG01000008">
    <property type="protein sequence ID" value="EKE83684.1"/>
    <property type="molecule type" value="Genomic_DNA"/>
</dbReference>
<feature type="region of interest" description="Disordered" evidence="1">
    <location>
        <begin position="80"/>
        <end position="103"/>
    </location>
</feature>
<evidence type="ECO:0000256" key="1">
    <source>
        <dbReference type="SAM" id="MobiDB-lite"/>
    </source>
</evidence>
<accession>K2KMM8</accession>
<protein>
    <submittedName>
        <fullName evidence="2">DNA polymerase III subunit chi</fullName>
    </submittedName>
</protein>
<name>K2KMM8_9GAMM</name>
<gene>
    <name evidence="2" type="ORF">A10D4_07545</name>
</gene>
<sequence>MANATFYLLQGLLGDKQDGASADDSGLAAKAQRFYCEQIAELYRQYRQINVWTASQQAAEALDEALWKLPVDAFIPHNLQGEGPANGAPVEIQWPQSDNRSPRRSRVLVNLSEQVPPHAQQTQVIVDFVPLADSGKQQARERYKQYRAWGMQMQSTPASLIEN</sequence>
<dbReference type="eggNOG" id="COG2927">
    <property type="taxonomic scope" value="Bacteria"/>
</dbReference>
<dbReference type="PANTHER" id="PTHR38767:SF1">
    <property type="entry name" value="DNA POLYMERASE III SUBUNIT CHI"/>
    <property type="match status" value="1"/>
</dbReference>